<sequence length="301" mass="33981">MGGEMKTPCVFWVEVIMPVLRAKVAQKLYEEGLTQAKIAEYLGITQAMVSKYLAGKYKKLEKDLENKLDEIAGEIANLILYGADRGEIIKFTSRKFFELFHSGFLCRYYAEYAGVEESVCREIFIATPSRSDVLERLNLALSELLQDEKFLQLIPEIRSNIAYALPEPKDFSDVAAVPGRITVVKGKAFALPPEFGVSRHTAKILLELSKVVPEIRSVINIKFNEKIEDALRKAGFKVESIEEKKRDEDKTVELIVQLFKEKGALDAVIDKGAFGIEPCVYIFGRDPIEVVEKVKKLESHL</sequence>
<protein>
    <submittedName>
        <fullName evidence="2">Phosphomethylpyrimidine kinase</fullName>
    </submittedName>
</protein>
<evidence type="ECO:0000259" key="1">
    <source>
        <dbReference type="PROSITE" id="PS50943"/>
    </source>
</evidence>
<dbReference type="PANTHER" id="PTHR40730:SF4">
    <property type="entry name" value="TRANSCRIPTIONAL REGULATOR"/>
    <property type="match status" value="1"/>
</dbReference>
<dbReference type="PROSITE" id="PS50943">
    <property type="entry name" value="HTH_CROC1"/>
    <property type="match status" value="1"/>
</dbReference>
<keyword evidence="2" id="KW-0808">Transferase</keyword>
<dbReference type="PATRIC" id="fig|55802.8.peg.1665"/>
<dbReference type="SUPFAM" id="SSF47413">
    <property type="entry name" value="lambda repressor-like DNA-binding domains"/>
    <property type="match status" value="1"/>
</dbReference>
<dbReference type="GO" id="GO:0016301">
    <property type="term" value="F:kinase activity"/>
    <property type="evidence" value="ECO:0007669"/>
    <property type="project" value="UniProtKB-KW"/>
</dbReference>
<dbReference type="SUPFAM" id="SSF53639">
    <property type="entry name" value="AraD/HMP-PK domain-like"/>
    <property type="match status" value="1"/>
</dbReference>
<dbReference type="EMBL" id="CP013050">
    <property type="protein sequence ID" value="ALM75598.1"/>
    <property type="molecule type" value="Genomic_DNA"/>
</dbReference>
<gene>
    <name evidence="2" type="ORF">TBCH5v1_1686</name>
</gene>
<name>A0A0S1XCT8_THEBA</name>
<dbReference type="Pfam" id="PF10120">
    <property type="entry name" value="ThiN"/>
    <property type="match status" value="1"/>
</dbReference>
<proteinExistence type="predicted"/>
<dbReference type="InterPro" id="IPR010982">
    <property type="entry name" value="Lambda_DNA-bd_dom_sf"/>
</dbReference>
<dbReference type="Proteomes" id="UP000066042">
    <property type="component" value="Chromosome"/>
</dbReference>
<dbReference type="STRING" id="55802.TBCH5v1_1686"/>
<dbReference type="Gene3D" id="3.40.225.10">
    <property type="entry name" value="Class II aldolase/adducin N-terminal domain"/>
    <property type="match status" value="1"/>
</dbReference>
<dbReference type="GO" id="GO:0003677">
    <property type="term" value="F:DNA binding"/>
    <property type="evidence" value="ECO:0007669"/>
    <property type="project" value="InterPro"/>
</dbReference>
<reference evidence="2 3" key="1">
    <citation type="journal article" date="2016" name="Genome Announc.">
        <title>Complete genome sequence of the hyperthermophilic and piezophilic archaeon Thermococcus barophilus Ch5, capable of growth at the expense of hydrogenogenesis from carbon monoxide and formate.</title>
        <authorList>
            <person name="Oger P."/>
            <person name="Sokolova T.G."/>
            <person name="Kozhevnikova D.A."/>
            <person name="Taranov E.A."/>
            <person name="Vannier P."/>
            <person name="Lee H.S."/>
            <person name="Kwon K.K."/>
            <person name="Kang S.G."/>
            <person name="Lee J.H."/>
            <person name="Bonch-Osmolovskaya E.A."/>
            <person name="Lebedinsky A.V."/>
        </authorList>
    </citation>
    <scope>NUCLEOTIDE SEQUENCE [LARGE SCALE GENOMIC DNA]</scope>
    <source>
        <strain evidence="3">Ch5</strain>
    </source>
</reference>
<dbReference type="PANTHER" id="PTHR40730">
    <property type="entry name" value="TRANSCRIPTIONAL REGULATOR PROTEIN-LIKE PROTEIN"/>
    <property type="match status" value="1"/>
</dbReference>
<dbReference type="InterPro" id="IPR036409">
    <property type="entry name" value="Aldolase_II/adducin_N_sf"/>
</dbReference>
<dbReference type="Pfam" id="PF01381">
    <property type="entry name" value="HTH_3"/>
    <property type="match status" value="1"/>
</dbReference>
<evidence type="ECO:0000313" key="3">
    <source>
        <dbReference type="Proteomes" id="UP000066042"/>
    </source>
</evidence>
<evidence type="ECO:0000313" key="2">
    <source>
        <dbReference type="EMBL" id="ALM75598.1"/>
    </source>
</evidence>
<feature type="domain" description="HTH cro/C1-type" evidence="1">
    <location>
        <begin position="30"/>
        <end position="58"/>
    </location>
</feature>
<dbReference type="InterPro" id="IPR019293">
    <property type="entry name" value="ThiN"/>
</dbReference>
<accession>A0A0S1XCT8</accession>
<organism evidence="2 3">
    <name type="scientific">Thermococcus barophilus</name>
    <dbReference type="NCBI Taxonomy" id="55802"/>
    <lineage>
        <taxon>Archaea</taxon>
        <taxon>Methanobacteriati</taxon>
        <taxon>Methanobacteriota</taxon>
        <taxon>Thermococci</taxon>
        <taxon>Thermococcales</taxon>
        <taxon>Thermococcaceae</taxon>
        <taxon>Thermococcus</taxon>
    </lineage>
</organism>
<keyword evidence="2" id="KW-0418">Kinase</keyword>
<dbReference type="InterPro" id="IPR001387">
    <property type="entry name" value="Cro/C1-type_HTH"/>
</dbReference>
<dbReference type="CDD" id="cd00093">
    <property type="entry name" value="HTH_XRE"/>
    <property type="match status" value="1"/>
</dbReference>
<dbReference type="Gene3D" id="1.10.10.60">
    <property type="entry name" value="Homeodomain-like"/>
    <property type="match status" value="1"/>
</dbReference>
<dbReference type="AlphaFoldDB" id="A0A0S1XCT8"/>